<evidence type="ECO:0000256" key="1">
    <source>
        <dbReference type="SAM" id="MobiDB-lite"/>
    </source>
</evidence>
<evidence type="ECO:0000313" key="3">
    <source>
        <dbReference type="Proteomes" id="UP001162483"/>
    </source>
</evidence>
<name>A0ABN9GZR0_9NEOB</name>
<evidence type="ECO:0000313" key="2">
    <source>
        <dbReference type="EMBL" id="CAI9614969.1"/>
    </source>
</evidence>
<feature type="non-terminal residue" evidence="2">
    <location>
        <position position="85"/>
    </location>
</feature>
<proteinExistence type="predicted"/>
<keyword evidence="3" id="KW-1185">Reference proteome</keyword>
<organism evidence="2 3">
    <name type="scientific">Staurois parvus</name>
    <dbReference type="NCBI Taxonomy" id="386267"/>
    <lineage>
        <taxon>Eukaryota</taxon>
        <taxon>Metazoa</taxon>
        <taxon>Chordata</taxon>
        <taxon>Craniata</taxon>
        <taxon>Vertebrata</taxon>
        <taxon>Euteleostomi</taxon>
        <taxon>Amphibia</taxon>
        <taxon>Batrachia</taxon>
        <taxon>Anura</taxon>
        <taxon>Neobatrachia</taxon>
        <taxon>Ranoidea</taxon>
        <taxon>Ranidae</taxon>
        <taxon>Staurois</taxon>
    </lineage>
</organism>
<dbReference type="EMBL" id="CATNWA010019779">
    <property type="protein sequence ID" value="CAI9614969.1"/>
    <property type="molecule type" value="Genomic_DNA"/>
</dbReference>
<sequence>MHTGSQSPARRRSLERRSQAAKRRSKKLIGVRDQLEPVKRRRAVGKGRQLIGKVSICVCWLWMGKGGSPGWSRGQQSKYHWCQWE</sequence>
<gene>
    <name evidence="2" type="ORF">SPARVUS_LOCUS15162530</name>
</gene>
<feature type="compositionally biased region" description="Basic residues" evidence="1">
    <location>
        <begin position="9"/>
        <end position="29"/>
    </location>
</feature>
<comment type="caution">
    <text evidence="2">The sequence shown here is derived from an EMBL/GenBank/DDBJ whole genome shotgun (WGS) entry which is preliminary data.</text>
</comment>
<accession>A0ABN9GZR0</accession>
<protein>
    <submittedName>
        <fullName evidence="2">Uncharacterized protein</fullName>
    </submittedName>
</protein>
<reference evidence="2" key="1">
    <citation type="submission" date="2023-05" db="EMBL/GenBank/DDBJ databases">
        <authorList>
            <person name="Stuckert A."/>
        </authorList>
    </citation>
    <scope>NUCLEOTIDE SEQUENCE</scope>
</reference>
<feature type="region of interest" description="Disordered" evidence="1">
    <location>
        <begin position="1"/>
        <end position="30"/>
    </location>
</feature>
<dbReference type="Proteomes" id="UP001162483">
    <property type="component" value="Unassembled WGS sequence"/>
</dbReference>